<organism evidence="4 5">
    <name type="scientific">Bdellovibrio bacteriovorus</name>
    <dbReference type="NCBI Taxonomy" id="959"/>
    <lineage>
        <taxon>Bacteria</taxon>
        <taxon>Pseudomonadati</taxon>
        <taxon>Bdellovibrionota</taxon>
        <taxon>Bdellovibrionia</taxon>
        <taxon>Bdellovibrionales</taxon>
        <taxon>Pseudobdellovibrionaceae</taxon>
        <taxon>Bdellovibrio</taxon>
    </lineage>
</organism>
<keyword evidence="2" id="KW-0812">Transmembrane</keyword>
<dbReference type="OrthoDB" id="9342551at2"/>
<dbReference type="RefSeq" id="WP_088566466.1">
    <property type="nucleotide sequence ID" value="NZ_CP020946.1"/>
</dbReference>
<feature type="region of interest" description="Disordered" evidence="1">
    <location>
        <begin position="59"/>
        <end position="99"/>
    </location>
</feature>
<evidence type="ECO:0000313" key="5">
    <source>
        <dbReference type="Proteomes" id="UP000197003"/>
    </source>
</evidence>
<feature type="compositionally biased region" description="Basic and acidic residues" evidence="1">
    <location>
        <begin position="77"/>
        <end position="87"/>
    </location>
</feature>
<sequence length="245" mass="27191">MARKHVIILLIVITAVVALSLFLKKDQEPTLAESLKEAVDVVESSEDRLSEEDIAMQSPGAQMQVTEIPSHGQNQAEESRRLLEPKRKQTVLPKPDDRRLAQSSVLSGTSWKVWEGVAAYPQSAGKRSAYLAEINGYYLVEEDGFRGDDRHFSASQPLAVYNERKGIAGVVTGTIQITVNEGVNIDSLIQEYDLKVVGSMPEANMYFVTSAQDTFNLSSLKERLSSEPGISQAQLEILSRKYEKF</sequence>
<dbReference type="Pfam" id="PF18492">
    <property type="entry name" value="ORF_2_N"/>
    <property type="match status" value="1"/>
</dbReference>
<reference evidence="4 5" key="1">
    <citation type="submission" date="2017-04" db="EMBL/GenBank/DDBJ databases">
        <title>Whole genome sequence of Bdellovibrio bacteriovorus strain SSB218315.</title>
        <authorList>
            <person name="Oyedara O."/>
            <person name="Rodriguez-Perez M.A."/>
        </authorList>
    </citation>
    <scope>NUCLEOTIDE SEQUENCE [LARGE SCALE GENOMIC DNA]</scope>
    <source>
        <strain evidence="4 5">SSB218315</strain>
    </source>
</reference>
<accession>A0A1Z3NC51</accession>
<dbReference type="InterPro" id="IPR040536">
    <property type="entry name" value="ASPCH"/>
</dbReference>
<dbReference type="AlphaFoldDB" id="A0A1Z3NC51"/>
<evidence type="ECO:0000313" key="4">
    <source>
        <dbReference type="EMBL" id="ASD65053.1"/>
    </source>
</evidence>
<proteinExistence type="predicted"/>
<feature type="transmembrane region" description="Helical" evidence="2">
    <location>
        <begin position="6"/>
        <end position="23"/>
    </location>
</feature>
<feature type="compositionally biased region" description="Polar residues" evidence="1">
    <location>
        <begin position="59"/>
        <end position="76"/>
    </location>
</feature>
<keyword evidence="2" id="KW-0472">Membrane</keyword>
<protein>
    <recommendedName>
        <fullName evidence="3">ASP external chaperone domain-containing protein</fullName>
    </recommendedName>
</protein>
<evidence type="ECO:0000256" key="2">
    <source>
        <dbReference type="SAM" id="Phobius"/>
    </source>
</evidence>
<name>A0A1Z3NC51_BDEBC</name>
<dbReference type="EMBL" id="CP020946">
    <property type="protein sequence ID" value="ASD65053.1"/>
    <property type="molecule type" value="Genomic_DNA"/>
</dbReference>
<evidence type="ECO:0000259" key="3">
    <source>
        <dbReference type="Pfam" id="PF18492"/>
    </source>
</evidence>
<feature type="domain" description="ASP external chaperone" evidence="3">
    <location>
        <begin position="160"/>
        <end position="242"/>
    </location>
</feature>
<gene>
    <name evidence="4" type="ORF">B9G79_16495</name>
</gene>
<evidence type="ECO:0000256" key="1">
    <source>
        <dbReference type="SAM" id="MobiDB-lite"/>
    </source>
</evidence>
<keyword evidence="2" id="KW-1133">Transmembrane helix</keyword>
<dbReference type="Proteomes" id="UP000197003">
    <property type="component" value="Chromosome"/>
</dbReference>